<protein>
    <submittedName>
        <fullName evidence="1">Uncharacterized protein</fullName>
    </submittedName>
</protein>
<dbReference type="VEuPathDB" id="FungiDB:YALI1_F16180g"/>
<dbReference type="RefSeq" id="XP_068139449.1">
    <property type="nucleotide sequence ID" value="XM_068283348.1"/>
</dbReference>
<evidence type="ECO:0000313" key="1">
    <source>
        <dbReference type="EMBL" id="AOW07046.1"/>
    </source>
</evidence>
<gene>
    <name evidence="1" type="ORF">YALI1_F16180g</name>
</gene>
<organism evidence="1 2">
    <name type="scientific">Yarrowia lipolytica</name>
    <name type="common">Candida lipolytica</name>
    <dbReference type="NCBI Taxonomy" id="4952"/>
    <lineage>
        <taxon>Eukaryota</taxon>
        <taxon>Fungi</taxon>
        <taxon>Dikarya</taxon>
        <taxon>Ascomycota</taxon>
        <taxon>Saccharomycotina</taxon>
        <taxon>Dipodascomycetes</taxon>
        <taxon>Dipodascales</taxon>
        <taxon>Dipodascales incertae sedis</taxon>
        <taxon>Yarrowia</taxon>
    </lineage>
</organism>
<sequence>MYHVPTVMPTQLFHYLTWSAKKGTKMLAETSRFRNRSPRVDCVETFLYSVWGLLKWFLKISNRIFGQKCRLF</sequence>
<reference evidence="1 2" key="1">
    <citation type="journal article" date="2016" name="PLoS ONE">
        <title>Sequence Assembly of Yarrowia lipolytica Strain W29/CLIB89 Shows Transposable Element Diversity.</title>
        <authorList>
            <person name="Magnan C."/>
            <person name="Yu J."/>
            <person name="Chang I."/>
            <person name="Jahn E."/>
            <person name="Kanomata Y."/>
            <person name="Wu J."/>
            <person name="Zeller M."/>
            <person name="Oakes M."/>
            <person name="Baldi P."/>
            <person name="Sandmeyer S."/>
        </authorList>
    </citation>
    <scope>NUCLEOTIDE SEQUENCE [LARGE SCALE GENOMIC DNA]</scope>
    <source>
        <strain evidence="2">CLIB89(W29)</strain>
    </source>
</reference>
<dbReference type="AlphaFoldDB" id="A0A1D8NN38"/>
<dbReference type="Proteomes" id="UP000182444">
    <property type="component" value="Chromosome 1F"/>
</dbReference>
<proteinExistence type="predicted"/>
<accession>A0A1D8NN38</accession>
<evidence type="ECO:0000313" key="2">
    <source>
        <dbReference type="Proteomes" id="UP000182444"/>
    </source>
</evidence>
<name>A0A1D8NN38_YARLL</name>
<dbReference type="EMBL" id="CP017558">
    <property type="protein sequence ID" value="AOW07046.1"/>
    <property type="molecule type" value="Genomic_DNA"/>
</dbReference>
<dbReference type="GeneID" id="94583933"/>